<dbReference type="SMART" id="SM01134">
    <property type="entry name" value="DeoRC"/>
    <property type="match status" value="1"/>
</dbReference>
<dbReference type="InterPro" id="IPR037171">
    <property type="entry name" value="NagB/RpiA_transferase-like"/>
</dbReference>
<dbReference type="PANTHER" id="PTHR30363">
    <property type="entry name" value="HTH-TYPE TRANSCRIPTIONAL REGULATOR SRLR-RELATED"/>
    <property type="match status" value="1"/>
</dbReference>
<keyword evidence="3" id="KW-0804">Transcription</keyword>
<dbReference type="Gene3D" id="3.40.50.1360">
    <property type="match status" value="1"/>
</dbReference>
<keyword evidence="1" id="KW-0805">Transcription regulation</keyword>
<dbReference type="GO" id="GO:0003700">
    <property type="term" value="F:DNA-binding transcription factor activity"/>
    <property type="evidence" value="ECO:0007669"/>
    <property type="project" value="InterPro"/>
</dbReference>
<dbReference type="EMBL" id="FNZK01000015">
    <property type="protein sequence ID" value="SEJ72602.1"/>
    <property type="molecule type" value="Genomic_DNA"/>
</dbReference>
<sequence length="257" mass="28452">MLTEERYATILKILDEKKAVTVLELTKILNSSESTIRRDLTALHQSGKLYKVYGGATSIDNNYSTREEDVTTKHDMHMNEKATIAKAAAAMVERNDFVYIDAGTTTELMIEHLTESHATYVTNGIIHATKLVTRGFKVFVIGGELKETTAAMIGTEAMNNLRSYNFTKGFFGVNGISTKSGFSTPDSSEGLVKSEALSRCKKAFVLADNSKFNKISPITFANISCATIITTTLTDKKYLDYTNIIEVNENHDLYSNI</sequence>
<dbReference type="Pfam" id="PF08220">
    <property type="entry name" value="HTH_DeoR"/>
    <property type="match status" value="1"/>
</dbReference>
<dbReference type="InterPro" id="IPR018356">
    <property type="entry name" value="Tscrpt_reg_HTH_DeoR_CS"/>
</dbReference>
<dbReference type="SUPFAM" id="SSF46785">
    <property type="entry name" value="Winged helix' DNA-binding domain"/>
    <property type="match status" value="1"/>
</dbReference>
<dbReference type="PROSITE" id="PS51000">
    <property type="entry name" value="HTH_DEOR_2"/>
    <property type="match status" value="1"/>
</dbReference>
<dbReference type="GO" id="GO:0003677">
    <property type="term" value="F:DNA binding"/>
    <property type="evidence" value="ECO:0007669"/>
    <property type="project" value="UniProtKB-KW"/>
</dbReference>
<dbReference type="RefSeq" id="WP_019555003.1">
    <property type="nucleotide sequence ID" value="NZ_FNZK01000015.1"/>
</dbReference>
<evidence type="ECO:0000256" key="3">
    <source>
        <dbReference type="ARBA" id="ARBA00023163"/>
    </source>
</evidence>
<dbReference type="SMART" id="SM00420">
    <property type="entry name" value="HTH_DEOR"/>
    <property type="match status" value="1"/>
</dbReference>
<dbReference type="PRINTS" id="PR00037">
    <property type="entry name" value="HTHLACR"/>
</dbReference>
<gene>
    <name evidence="5" type="ORF">SAMN05660742_11511</name>
</gene>
<dbReference type="SUPFAM" id="SSF100950">
    <property type="entry name" value="NagB/RpiA/CoA transferase-like"/>
    <property type="match status" value="1"/>
</dbReference>
<name>A0A1H7BDJ5_9FIRM</name>
<dbReference type="InterPro" id="IPR001034">
    <property type="entry name" value="DeoR_HTH"/>
</dbReference>
<dbReference type="Gene3D" id="1.10.10.10">
    <property type="entry name" value="Winged helix-like DNA-binding domain superfamily/Winged helix DNA-binding domain"/>
    <property type="match status" value="1"/>
</dbReference>
<dbReference type="Proteomes" id="UP000199662">
    <property type="component" value="Unassembled WGS sequence"/>
</dbReference>
<proteinExistence type="predicted"/>
<dbReference type="InterPro" id="IPR014036">
    <property type="entry name" value="DeoR-like_C"/>
</dbReference>
<evidence type="ECO:0000313" key="5">
    <source>
        <dbReference type="EMBL" id="SEJ72602.1"/>
    </source>
</evidence>
<dbReference type="STRING" id="84035.SAMN05660742_11511"/>
<evidence type="ECO:0000313" key="6">
    <source>
        <dbReference type="Proteomes" id="UP000199662"/>
    </source>
</evidence>
<evidence type="ECO:0000256" key="2">
    <source>
        <dbReference type="ARBA" id="ARBA00023125"/>
    </source>
</evidence>
<dbReference type="AlphaFoldDB" id="A0A1H7BDJ5"/>
<evidence type="ECO:0000259" key="4">
    <source>
        <dbReference type="PROSITE" id="PS51000"/>
    </source>
</evidence>
<keyword evidence="6" id="KW-1185">Reference proteome</keyword>
<dbReference type="PROSITE" id="PS00894">
    <property type="entry name" value="HTH_DEOR_1"/>
    <property type="match status" value="1"/>
</dbReference>
<reference evidence="5 6" key="1">
    <citation type="submission" date="2016-10" db="EMBL/GenBank/DDBJ databases">
        <authorList>
            <person name="de Groot N.N."/>
        </authorList>
    </citation>
    <scope>NUCLEOTIDE SEQUENCE [LARGE SCALE GENOMIC DNA]</scope>
    <source>
        <strain evidence="5 6">DSM 2179</strain>
    </source>
</reference>
<keyword evidence="2" id="KW-0238">DNA-binding</keyword>
<dbReference type="InterPro" id="IPR036388">
    <property type="entry name" value="WH-like_DNA-bd_sf"/>
</dbReference>
<evidence type="ECO:0000256" key="1">
    <source>
        <dbReference type="ARBA" id="ARBA00023015"/>
    </source>
</evidence>
<feature type="domain" description="HTH deoR-type" evidence="4">
    <location>
        <begin position="3"/>
        <end position="58"/>
    </location>
</feature>
<accession>A0A1H7BDJ5</accession>
<organism evidence="5 6">
    <name type="scientific">Propionispira arboris</name>
    <dbReference type="NCBI Taxonomy" id="84035"/>
    <lineage>
        <taxon>Bacteria</taxon>
        <taxon>Bacillati</taxon>
        <taxon>Bacillota</taxon>
        <taxon>Negativicutes</taxon>
        <taxon>Selenomonadales</taxon>
        <taxon>Selenomonadaceae</taxon>
        <taxon>Propionispira</taxon>
    </lineage>
</organism>
<dbReference type="Pfam" id="PF00455">
    <property type="entry name" value="DeoRC"/>
    <property type="match status" value="1"/>
</dbReference>
<protein>
    <submittedName>
        <fullName evidence="5">Transcriptional regulator, DeoR family</fullName>
    </submittedName>
</protein>
<dbReference type="InterPro" id="IPR050313">
    <property type="entry name" value="Carb_Metab_HTH_regulators"/>
</dbReference>
<dbReference type="PANTHER" id="PTHR30363:SF56">
    <property type="entry name" value="TRANSCRIPTIONAL REGULATOR, DEOR FAMILY"/>
    <property type="match status" value="1"/>
</dbReference>
<dbReference type="InterPro" id="IPR036390">
    <property type="entry name" value="WH_DNA-bd_sf"/>
</dbReference>